<dbReference type="CDD" id="cd08417">
    <property type="entry name" value="PBP2_Nitroaromatics_like"/>
    <property type="match status" value="1"/>
</dbReference>
<dbReference type="PANTHER" id="PTHR30118:SF15">
    <property type="entry name" value="TRANSCRIPTIONAL REGULATORY PROTEIN"/>
    <property type="match status" value="1"/>
</dbReference>
<dbReference type="InterPro" id="IPR050389">
    <property type="entry name" value="LysR-type_TF"/>
</dbReference>
<dbReference type="Gene3D" id="3.40.190.10">
    <property type="entry name" value="Periplasmic binding protein-like II"/>
    <property type="match status" value="2"/>
</dbReference>
<protein>
    <submittedName>
        <fullName evidence="6">Transcriptional regulator</fullName>
    </submittedName>
</protein>
<keyword evidence="4" id="KW-0804">Transcription</keyword>
<reference evidence="6 7" key="1">
    <citation type="submission" date="2014-02" db="EMBL/GenBank/DDBJ databases">
        <title>Vibrio fortis Dalian14 Genome Sequencing.</title>
        <authorList>
            <person name="Wang Y."/>
            <person name="Song L."/>
            <person name="Liu G."/>
            <person name="Ding J."/>
        </authorList>
    </citation>
    <scope>NUCLEOTIDE SEQUENCE [LARGE SCALE GENOMIC DNA]</scope>
    <source>
        <strain evidence="6 7">Dalian14</strain>
    </source>
</reference>
<dbReference type="InterPro" id="IPR037402">
    <property type="entry name" value="YidZ_PBP2"/>
</dbReference>
<dbReference type="InterPro" id="IPR005119">
    <property type="entry name" value="LysR_subst-bd"/>
</dbReference>
<feature type="domain" description="HTH lysR-type" evidence="5">
    <location>
        <begin position="5"/>
        <end position="62"/>
    </location>
</feature>
<comment type="similarity">
    <text evidence="1">Belongs to the LysR transcriptional regulatory family.</text>
</comment>
<dbReference type="SUPFAM" id="SSF53850">
    <property type="entry name" value="Periplasmic binding protein-like II"/>
    <property type="match status" value="1"/>
</dbReference>
<organism evidence="6 7">
    <name type="scientific">Vibrio fortis</name>
    <dbReference type="NCBI Taxonomy" id="212667"/>
    <lineage>
        <taxon>Bacteria</taxon>
        <taxon>Pseudomonadati</taxon>
        <taxon>Pseudomonadota</taxon>
        <taxon>Gammaproteobacteria</taxon>
        <taxon>Vibrionales</taxon>
        <taxon>Vibrionaceae</taxon>
        <taxon>Vibrio</taxon>
    </lineage>
</organism>
<sequence length="315" mass="35864">MLGNINLNLLRSLHVLLEECHVSRAAERLHITQSAVSRQLSQLRELCNDPLLVRDGNKLIPTSRALLLKDKLDALLGEFDHLLDDQPFDPKEWKGELVLASSDYVAQYILPNIVADVSEVAPHINLAYRLWDPSYLECLHDMGIHLASSMFPTKPEHVSSMKLGEDKSVCLMRSSHPLAQQETLSIDELVNFAHIKVTGGGDKDTQADIALKQLGYSRRVALKVPFFSAACNVLNQDDYLMIVPEHIAYNLARHQSLTYRSLPFETDSHTYWLMWHPKFDNDSAHKWVREKAYLAMQKSSYNISMISNHSNDDYL</sequence>
<evidence type="ECO:0000256" key="3">
    <source>
        <dbReference type="ARBA" id="ARBA00023125"/>
    </source>
</evidence>
<gene>
    <name evidence="6" type="ORF">VFDL14_14025</name>
</gene>
<dbReference type="Gene3D" id="1.10.10.10">
    <property type="entry name" value="Winged helix-like DNA-binding domain superfamily/Winged helix DNA-binding domain"/>
    <property type="match status" value="1"/>
</dbReference>
<evidence type="ECO:0000256" key="2">
    <source>
        <dbReference type="ARBA" id="ARBA00023015"/>
    </source>
</evidence>
<accession>A0A066UPE2</accession>
<keyword evidence="3" id="KW-0238">DNA-binding</keyword>
<dbReference type="PANTHER" id="PTHR30118">
    <property type="entry name" value="HTH-TYPE TRANSCRIPTIONAL REGULATOR LEUO-RELATED"/>
    <property type="match status" value="1"/>
</dbReference>
<keyword evidence="7" id="KW-1185">Reference proteome</keyword>
<dbReference type="EMBL" id="JFFR01000009">
    <property type="protein sequence ID" value="KDN29301.1"/>
    <property type="molecule type" value="Genomic_DNA"/>
</dbReference>
<evidence type="ECO:0000256" key="1">
    <source>
        <dbReference type="ARBA" id="ARBA00009437"/>
    </source>
</evidence>
<dbReference type="GO" id="GO:0003700">
    <property type="term" value="F:DNA-binding transcription factor activity"/>
    <property type="evidence" value="ECO:0007669"/>
    <property type="project" value="InterPro"/>
</dbReference>
<keyword evidence="2" id="KW-0805">Transcription regulation</keyword>
<dbReference type="OrthoDB" id="8557381at2"/>
<dbReference type="InterPro" id="IPR036390">
    <property type="entry name" value="WH_DNA-bd_sf"/>
</dbReference>
<proteinExistence type="inferred from homology"/>
<dbReference type="STRING" id="212667.VFDL14_14025"/>
<dbReference type="GO" id="GO:0003677">
    <property type="term" value="F:DNA binding"/>
    <property type="evidence" value="ECO:0007669"/>
    <property type="project" value="UniProtKB-KW"/>
</dbReference>
<comment type="caution">
    <text evidence="6">The sequence shown here is derived from an EMBL/GenBank/DDBJ whole genome shotgun (WGS) entry which is preliminary data.</text>
</comment>
<dbReference type="PRINTS" id="PR00039">
    <property type="entry name" value="HTHLYSR"/>
</dbReference>
<evidence type="ECO:0000256" key="4">
    <source>
        <dbReference type="ARBA" id="ARBA00023163"/>
    </source>
</evidence>
<dbReference type="InterPro" id="IPR036388">
    <property type="entry name" value="WH-like_DNA-bd_sf"/>
</dbReference>
<name>A0A066UPE2_9VIBR</name>
<dbReference type="PROSITE" id="PS50931">
    <property type="entry name" value="HTH_LYSR"/>
    <property type="match status" value="1"/>
</dbReference>
<dbReference type="RefSeq" id="WP_032550233.1">
    <property type="nucleotide sequence ID" value="NZ_JFFR01000009.1"/>
</dbReference>
<evidence type="ECO:0000313" key="6">
    <source>
        <dbReference type="EMBL" id="KDN29301.1"/>
    </source>
</evidence>
<dbReference type="InterPro" id="IPR000847">
    <property type="entry name" value="LysR_HTH_N"/>
</dbReference>
<evidence type="ECO:0000313" key="7">
    <source>
        <dbReference type="Proteomes" id="UP000027219"/>
    </source>
</evidence>
<dbReference type="SUPFAM" id="SSF46785">
    <property type="entry name" value="Winged helix' DNA-binding domain"/>
    <property type="match status" value="1"/>
</dbReference>
<dbReference type="Proteomes" id="UP000027219">
    <property type="component" value="Unassembled WGS sequence"/>
</dbReference>
<dbReference type="AlphaFoldDB" id="A0A066UPE2"/>
<evidence type="ECO:0000259" key="5">
    <source>
        <dbReference type="PROSITE" id="PS50931"/>
    </source>
</evidence>
<dbReference type="Pfam" id="PF00126">
    <property type="entry name" value="HTH_1"/>
    <property type="match status" value="1"/>
</dbReference>
<dbReference type="Pfam" id="PF03466">
    <property type="entry name" value="LysR_substrate"/>
    <property type="match status" value="1"/>
</dbReference>